<sequence length="263" mass="28772">MFYCLAYHTAGAKSVHTSAYHSQTNGKSEWFNSILKAAISRLNTTGDPSKWEDCLPAALFSARIHVSDSSRFSPFELLYGVKPRLPKDRQRMIAANPAIPGMEELKSCIEALNKNQAAATGNTAMQALKNKEAFDGKTAFARDLESLVVAKVLDNDAYIIIDHSGKEYPRPVNGNSLKPVALRSLIVNDMWAAPPALVQKEKRADTKVARALLKKTKALAMTRKPKPTTGVGKKGPVTLTPAQPPGRRLRLKLGAPPRKLCKE</sequence>
<dbReference type="SUPFAM" id="SSF53098">
    <property type="entry name" value="Ribonuclease H-like"/>
    <property type="match status" value="1"/>
</dbReference>
<evidence type="ECO:0000313" key="2">
    <source>
        <dbReference type="EMBL" id="PLW10078.1"/>
    </source>
</evidence>
<feature type="region of interest" description="Disordered" evidence="1">
    <location>
        <begin position="223"/>
        <end position="263"/>
    </location>
</feature>
<keyword evidence="3" id="KW-1185">Reference proteome</keyword>
<dbReference type="Gene3D" id="3.30.420.10">
    <property type="entry name" value="Ribonuclease H-like superfamily/Ribonuclease H"/>
    <property type="match status" value="1"/>
</dbReference>
<gene>
    <name evidence="2" type="ORF">PCANC_22478</name>
</gene>
<proteinExistence type="predicted"/>
<dbReference type="AlphaFoldDB" id="A0A2N5SA24"/>
<dbReference type="GO" id="GO:0003676">
    <property type="term" value="F:nucleic acid binding"/>
    <property type="evidence" value="ECO:0007669"/>
    <property type="project" value="InterPro"/>
</dbReference>
<dbReference type="InterPro" id="IPR036397">
    <property type="entry name" value="RNaseH_sf"/>
</dbReference>
<dbReference type="InterPro" id="IPR050951">
    <property type="entry name" value="Retrovirus_Pol_polyprotein"/>
</dbReference>
<dbReference type="OrthoDB" id="8041940at2759"/>
<evidence type="ECO:0000313" key="3">
    <source>
        <dbReference type="Proteomes" id="UP000235388"/>
    </source>
</evidence>
<dbReference type="PANTHER" id="PTHR37984">
    <property type="entry name" value="PROTEIN CBG26694"/>
    <property type="match status" value="1"/>
</dbReference>
<evidence type="ECO:0008006" key="4">
    <source>
        <dbReference type="Google" id="ProtNLM"/>
    </source>
</evidence>
<feature type="compositionally biased region" description="Low complexity" evidence="1">
    <location>
        <begin position="223"/>
        <end position="238"/>
    </location>
</feature>
<dbReference type="STRING" id="200324.A0A2N5SA24"/>
<comment type="caution">
    <text evidence="2">The sequence shown here is derived from an EMBL/GenBank/DDBJ whole genome shotgun (WGS) entry which is preliminary data.</text>
</comment>
<reference evidence="2 3" key="1">
    <citation type="submission" date="2017-11" db="EMBL/GenBank/DDBJ databases">
        <title>De novo assembly and phasing of dikaryotic genomes from two isolates of Puccinia coronata f. sp. avenae, the causal agent of oat crown rust.</title>
        <authorList>
            <person name="Miller M.E."/>
            <person name="Zhang Y."/>
            <person name="Omidvar V."/>
            <person name="Sperschneider J."/>
            <person name="Schwessinger B."/>
            <person name="Raley C."/>
            <person name="Palmer J.M."/>
            <person name="Garnica D."/>
            <person name="Upadhyaya N."/>
            <person name="Rathjen J."/>
            <person name="Taylor J.M."/>
            <person name="Park R.F."/>
            <person name="Dodds P.N."/>
            <person name="Hirsch C.D."/>
            <person name="Kianian S.F."/>
            <person name="Figueroa M."/>
        </authorList>
    </citation>
    <scope>NUCLEOTIDE SEQUENCE [LARGE SCALE GENOMIC DNA]</scope>
    <source>
        <strain evidence="2">12NC29</strain>
    </source>
</reference>
<dbReference type="Proteomes" id="UP000235388">
    <property type="component" value="Unassembled WGS sequence"/>
</dbReference>
<dbReference type="PANTHER" id="PTHR37984:SF15">
    <property type="entry name" value="INTEGRASE CATALYTIC DOMAIN-CONTAINING PROTEIN"/>
    <property type="match status" value="1"/>
</dbReference>
<organism evidence="2 3">
    <name type="scientific">Puccinia coronata f. sp. avenae</name>
    <dbReference type="NCBI Taxonomy" id="200324"/>
    <lineage>
        <taxon>Eukaryota</taxon>
        <taxon>Fungi</taxon>
        <taxon>Dikarya</taxon>
        <taxon>Basidiomycota</taxon>
        <taxon>Pucciniomycotina</taxon>
        <taxon>Pucciniomycetes</taxon>
        <taxon>Pucciniales</taxon>
        <taxon>Pucciniaceae</taxon>
        <taxon>Puccinia</taxon>
    </lineage>
</organism>
<protein>
    <recommendedName>
        <fullName evidence="4">Integrase catalytic domain-containing protein</fullName>
    </recommendedName>
</protein>
<dbReference type="InterPro" id="IPR012337">
    <property type="entry name" value="RNaseH-like_sf"/>
</dbReference>
<name>A0A2N5SA24_9BASI</name>
<accession>A0A2N5SA24</accession>
<evidence type="ECO:0000256" key="1">
    <source>
        <dbReference type="SAM" id="MobiDB-lite"/>
    </source>
</evidence>
<dbReference type="EMBL" id="PGCJ01001075">
    <property type="protein sequence ID" value="PLW10078.1"/>
    <property type="molecule type" value="Genomic_DNA"/>
</dbReference>